<evidence type="ECO:0000313" key="2">
    <source>
        <dbReference type="Proteomes" id="UP000316270"/>
    </source>
</evidence>
<proteinExistence type="predicted"/>
<sequence>MGVDSLTSRPDVRGKSGLGDPQAGISYKIRNLAQLWYRVLYQHQHTIIIQSLASFNVISSPKFPTVYPFKSNTMKFLALLFSALPLAAVSRAMAVIEEAHIATEKRGLCPPGTAQAGANKGFHDEVILRTEYLV</sequence>
<dbReference type="EMBL" id="CP042196">
    <property type="protein sequence ID" value="QDS74941.1"/>
    <property type="molecule type" value="Genomic_DNA"/>
</dbReference>
<reference evidence="1 2" key="1">
    <citation type="submission" date="2019-07" db="EMBL/GenBank/DDBJ databases">
        <title>Finished genome of Venturia effusa.</title>
        <authorList>
            <person name="Young C.A."/>
            <person name="Cox M.P."/>
            <person name="Ganley A.R.D."/>
            <person name="David W.J."/>
        </authorList>
    </citation>
    <scope>NUCLEOTIDE SEQUENCE [LARGE SCALE GENOMIC DNA]</scope>
    <source>
        <strain evidence="2">albino</strain>
    </source>
</reference>
<accession>A0A517LH25</accession>
<name>A0A517LH25_9PEZI</name>
<evidence type="ECO:0000313" key="1">
    <source>
        <dbReference type="EMBL" id="QDS74941.1"/>
    </source>
</evidence>
<organism evidence="1 2">
    <name type="scientific">Venturia effusa</name>
    <dbReference type="NCBI Taxonomy" id="50376"/>
    <lineage>
        <taxon>Eukaryota</taxon>
        <taxon>Fungi</taxon>
        <taxon>Dikarya</taxon>
        <taxon>Ascomycota</taxon>
        <taxon>Pezizomycotina</taxon>
        <taxon>Dothideomycetes</taxon>
        <taxon>Pleosporomycetidae</taxon>
        <taxon>Venturiales</taxon>
        <taxon>Venturiaceae</taxon>
        <taxon>Venturia</taxon>
    </lineage>
</organism>
<protein>
    <submittedName>
        <fullName evidence="1">Uncharacterized protein</fullName>
    </submittedName>
</protein>
<gene>
    <name evidence="1" type="ORF">FKW77_004506</name>
</gene>
<dbReference type="Proteomes" id="UP000316270">
    <property type="component" value="Chromosome 12"/>
</dbReference>
<dbReference type="AlphaFoldDB" id="A0A517LH25"/>
<keyword evidence="2" id="KW-1185">Reference proteome</keyword>